<feature type="domain" description="KA1" evidence="18">
    <location>
        <begin position="934"/>
        <end position="983"/>
    </location>
</feature>
<comment type="subunit">
    <text evidence="14">Interacts with SEC9 and SRO7.</text>
</comment>
<sequence length="983" mass="107371">MTEPMTSPAPVPAPPPEKRMQKRRSIGEWDFVKTIGAGSMGQVKLAKSRVTGELCAVKVIPKATAQHKRPPDEEAKESDISKDIRTVREAAIGKLLHHKYICEMREMYTMTNHYYMVFEYVAGGQMLDYIISHGSLKERHARKFARAIGSALDYCHQNSIVHRDLKIENILISKSGDIKLIDFGLSNLFAPNSQLKTFCGSLYFAAPELLKARPYIGPEVDVWSFGVVLYVLVCGKVPFDDKNMPLLHAKIKQGKVEYPNFLSPECKDILARMLVVNPLQRATLAEILQHPWMSRGYEGPPDSYIPYREPLTLPLDPQVVQEMSGFEFGSEAEIAQNLAALLESPEYILACHNWYKAHESSPSTSRFSFDLLKRTSGGMGGGSSDSIDLTATPMSTADPTAAYHPLISVYYLVRERLERDARREQERAGAPFVGYRQGAGSGSGSDEFGHHSGHHSGHQHSHSGHVSIPAPPTVVPPPEAAHSHHTHTHSQYSPFLSGQGPSRARARTHGASDLQPPQQHGAHGQPQAPQRAYDAPHDHHQGGQPGPQPHQLASPPPLSPPPQQYSFPEKKEPSLASSLLRRFSSRRSKPSDSSNHAPEPPSPGGRLKVQQPSSPLGRSTSVNEKQARKPVGYGTPGTPSSAKFSSGTPGSPLRKRAVHSASPSVDMAGLGVPHMPSASSNASGSHVTPHSSQDGVDGPPQTPPTRPTATFAPGSAQQPPTTTRKQYHPSARAKSMGHVRKESINTKAAAPPSESMPPVPQEFEDDVAPVQSRQHHVKMDDVDLADHTPTPSIDYPKQVFLKGFFSVQSTSTKSLPFIRSDIIRVLTQLGVRFKEIRGGFMCIHEPSLAREEDPSPGHLSPRVDTGDTSSLSPPGSPANAHWRKLSFNGRRRDHSGSGHFDFSDDFSCDSFGGSTERHHAQGGGSDMLGYTATNSSVRTPLQFEIYIVKVPILSLHGVQFKKMTGNSWQYKNLAGKILAELKL</sequence>
<feature type="region of interest" description="Disordered" evidence="16">
    <location>
        <begin position="1"/>
        <end position="24"/>
    </location>
</feature>
<dbReference type="EC" id="2.7.11.1" evidence="3"/>
<evidence type="ECO:0000256" key="13">
    <source>
        <dbReference type="ARBA" id="ARBA00057072"/>
    </source>
</evidence>
<keyword evidence="9" id="KW-0418">Kinase</keyword>
<comment type="similarity">
    <text evidence="2">Belongs to the protein kinase superfamily. CAMK Ser/Thr protein kinase family. NIM1 subfamily.</text>
</comment>
<dbReference type="SUPFAM" id="SSF56112">
    <property type="entry name" value="Protein kinase-like (PK-like)"/>
    <property type="match status" value="1"/>
</dbReference>
<evidence type="ECO:0000256" key="2">
    <source>
        <dbReference type="ARBA" id="ARBA00010791"/>
    </source>
</evidence>
<dbReference type="GeneID" id="2910160"/>
<dbReference type="InterPro" id="IPR011009">
    <property type="entry name" value="Kinase-like_dom_sf"/>
</dbReference>
<comment type="catalytic activity">
    <reaction evidence="12">
        <text>L-seryl-[protein] + ATP = O-phospho-L-seryl-[protein] + ADP + H(+)</text>
        <dbReference type="Rhea" id="RHEA:17989"/>
        <dbReference type="Rhea" id="RHEA-COMP:9863"/>
        <dbReference type="Rhea" id="RHEA-COMP:11604"/>
        <dbReference type="ChEBI" id="CHEBI:15378"/>
        <dbReference type="ChEBI" id="CHEBI:29999"/>
        <dbReference type="ChEBI" id="CHEBI:30616"/>
        <dbReference type="ChEBI" id="CHEBI:83421"/>
        <dbReference type="ChEBI" id="CHEBI:456216"/>
        <dbReference type="EC" id="2.7.11.1"/>
    </reaction>
</comment>
<dbReference type="FunFam" id="1.10.510.10:FF:000333">
    <property type="entry name" value="Non-specific serine/threonine protein kinase"/>
    <property type="match status" value="1"/>
</dbReference>
<feature type="domain" description="Protein kinase" evidence="17">
    <location>
        <begin position="29"/>
        <end position="293"/>
    </location>
</feature>
<dbReference type="GO" id="GO:0035556">
    <property type="term" value="P:intracellular signal transduction"/>
    <property type="evidence" value="ECO:0007669"/>
    <property type="project" value="TreeGrafter"/>
</dbReference>
<feature type="compositionally biased region" description="Pro residues" evidence="16">
    <location>
        <begin position="554"/>
        <end position="563"/>
    </location>
</feature>
<feature type="compositionally biased region" description="Basic residues" evidence="16">
    <location>
        <begin position="451"/>
        <end position="463"/>
    </location>
</feature>
<dbReference type="RefSeq" id="XP_065950339.2">
    <property type="nucleotide sequence ID" value="XM_066094267.2"/>
</dbReference>
<dbReference type="PROSITE" id="PS00107">
    <property type="entry name" value="PROTEIN_KINASE_ATP"/>
    <property type="match status" value="1"/>
</dbReference>
<dbReference type="PROSITE" id="PS00108">
    <property type="entry name" value="PROTEIN_KINASE_ST"/>
    <property type="match status" value="1"/>
</dbReference>
<feature type="compositionally biased region" description="Polar residues" evidence="16">
    <location>
        <begin position="491"/>
        <end position="500"/>
    </location>
</feature>
<evidence type="ECO:0000256" key="1">
    <source>
        <dbReference type="ARBA" id="ARBA00004496"/>
    </source>
</evidence>
<dbReference type="Pfam" id="PF02149">
    <property type="entry name" value="KA1"/>
    <property type="match status" value="1"/>
</dbReference>
<feature type="compositionally biased region" description="Polar residues" evidence="16">
    <location>
        <begin position="610"/>
        <end position="624"/>
    </location>
</feature>
<evidence type="ECO:0000256" key="8">
    <source>
        <dbReference type="ARBA" id="ARBA00022741"/>
    </source>
</evidence>
<keyword evidence="8 15" id="KW-0547">Nucleotide-binding</keyword>
<evidence type="ECO:0000256" key="12">
    <source>
        <dbReference type="ARBA" id="ARBA00048679"/>
    </source>
</evidence>
<feature type="compositionally biased region" description="Low complexity" evidence="16">
    <location>
        <begin position="515"/>
        <end position="530"/>
    </location>
</feature>
<dbReference type="GO" id="GO:1903896">
    <property type="term" value="P:positive regulation of IRE1-mediated unfolded protein response"/>
    <property type="evidence" value="ECO:0007669"/>
    <property type="project" value="UniProtKB-ARBA"/>
</dbReference>
<dbReference type="SMART" id="SM00220">
    <property type="entry name" value="S_TKc"/>
    <property type="match status" value="1"/>
</dbReference>
<dbReference type="GO" id="GO:0000226">
    <property type="term" value="P:microtubule cytoskeleton organization"/>
    <property type="evidence" value="ECO:0007669"/>
    <property type="project" value="TreeGrafter"/>
</dbReference>
<name>A0A1D8NFT5_YARLL</name>
<dbReference type="GO" id="GO:0071944">
    <property type="term" value="C:cell periphery"/>
    <property type="evidence" value="ECO:0007669"/>
    <property type="project" value="UniProtKB-ARBA"/>
</dbReference>
<dbReference type="InterPro" id="IPR008271">
    <property type="entry name" value="Ser/Thr_kinase_AS"/>
</dbReference>
<feature type="compositionally biased region" description="Pro residues" evidence="16">
    <location>
        <begin position="469"/>
        <end position="479"/>
    </location>
</feature>
<keyword evidence="4" id="KW-0963">Cytoplasm</keyword>
<dbReference type="eggNOG" id="KOG0583">
    <property type="taxonomic scope" value="Eukaryota"/>
</dbReference>
<dbReference type="EMBL" id="CP017556">
    <property type="protein sequence ID" value="AOW04488.1"/>
    <property type="molecule type" value="Genomic_DNA"/>
</dbReference>
<evidence type="ECO:0000256" key="15">
    <source>
        <dbReference type="PROSITE-ProRule" id="PRU10141"/>
    </source>
</evidence>
<keyword evidence="5" id="KW-0723">Serine/threonine-protein kinase</keyword>
<evidence type="ECO:0000256" key="14">
    <source>
        <dbReference type="ARBA" id="ARBA00064158"/>
    </source>
</evidence>
<feature type="compositionally biased region" description="Polar residues" evidence="16">
    <location>
        <begin position="715"/>
        <end position="724"/>
    </location>
</feature>
<accession>A0A1D8NFT5</accession>
<gene>
    <name evidence="19" type="ORF">YALI1_D29279g</name>
</gene>
<evidence type="ECO:0000259" key="17">
    <source>
        <dbReference type="PROSITE" id="PS50011"/>
    </source>
</evidence>
<dbReference type="Gene3D" id="1.10.510.10">
    <property type="entry name" value="Transferase(Phosphotransferase) domain 1"/>
    <property type="match status" value="1"/>
</dbReference>
<dbReference type="GO" id="GO:0045921">
    <property type="term" value="P:positive regulation of exocytosis"/>
    <property type="evidence" value="ECO:0007669"/>
    <property type="project" value="UniProtKB-ARBA"/>
</dbReference>
<dbReference type="CDD" id="cd12121">
    <property type="entry name" value="MARK_C_like"/>
    <property type="match status" value="1"/>
</dbReference>
<dbReference type="CDD" id="cd14077">
    <property type="entry name" value="STKc_Kin1_2"/>
    <property type="match status" value="1"/>
</dbReference>
<dbReference type="InterPro" id="IPR028375">
    <property type="entry name" value="KA1/Ssp2_C"/>
</dbReference>
<evidence type="ECO:0000256" key="10">
    <source>
        <dbReference type="ARBA" id="ARBA00022840"/>
    </source>
</evidence>
<feature type="binding site" evidence="15">
    <location>
        <position position="58"/>
    </location>
    <ligand>
        <name>ATP</name>
        <dbReference type="ChEBI" id="CHEBI:30616"/>
    </ligand>
</feature>
<dbReference type="PANTHER" id="PTHR24346">
    <property type="entry name" value="MAP/MICROTUBULE AFFINITY-REGULATING KINASE"/>
    <property type="match status" value="1"/>
</dbReference>
<evidence type="ECO:0000256" key="3">
    <source>
        <dbReference type="ARBA" id="ARBA00012513"/>
    </source>
</evidence>
<reference evidence="19 20" key="1">
    <citation type="journal article" date="2016" name="PLoS ONE">
        <title>Sequence Assembly of Yarrowia lipolytica Strain W29/CLIB89 Shows Transposable Element Diversity.</title>
        <authorList>
            <person name="Magnan C."/>
            <person name="Yu J."/>
            <person name="Chang I."/>
            <person name="Jahn E."/>
            <person name="Kanomata Y."/>
            <person name="Wu J."/>
            <person name="Zeller M."/>
            <person name="Oakes M."/>
            <person name="Baldi P."/>
            <person name="Sandmeyer S."/>
        </authorList>
    </citation>
    <scope>NUCLEOTIDE SEQUENCE [LARGE SCALE GENOMIC DNA]</scope>
    <source>
        <strain evidence="20">CLIB89(W29)</strain>
    </source>
</reference>
<dbReference type="PROSITE" id="PS50032">
    <property type="entry name" value="KA1"/>
    <property type="match status" value="1"/>
</dbReference>
<keyword evidence="7" id="KW-0808">Transferase</keyword>
<dbReference type="SUPFAM" id="SSF103243">
    <property type="entry name" value="KA1-like"/>
    <property type="match status" value="1"/>
</dbReference>
<evidence type="ECO:0000256" key="16">
    <source>
        <dbReference type="SAM" id="MobiDB-lite"/>
    </source>
</evidence>
<dbReference type="Pfam" id="PF00069">
    <property type="entry name" value="Pkinase"/>
    <property type="match status" value="1"/>
</dbReference>
<feature type="region of interest" description="Disordered" evidence="16">
    <location>
        <begin position="847"/>
        <end position="882"/>
    </location>
</feature>
<dbReference type="InterPro" id="IPR001772">
    <property type="entry name" value="KA1_dom"/>
</dbReference>
<dbReference type="Proteomes" id="UP000182444">
    <property type="component" value="Chromosome 1D"/>
</dbReference>
<evidence type="ECO:0000256" key="4">
    <source>
        <dbReference type="ARBA" id="ARBA00022490"/>
    </source>
</evidence>
<comment type="catalytic activity">
    <reaction evidence="11">
        <text>L-threonyl-[protein] + ATP = O-phospho-L-threonyl-[protein] + ADP + H(+)</text>
        <dbReference type="Rhea" id="RHEA:46608"/>
        <dbReference type="Rhea" id="RHEA-COMP:11060"/>
        <dbReference type="Rhea" id="RHEA-COMP:11605"/>
        <dbReference type="ChEBI" id="CHEBI:15378"/>
        <dbReference type="ChEBI" id="CHEBI:30013"/>
        <dbReference type="ChEBI" id="CHEBI:30616"/>
        <dbReference type="ChEBI" id="CHEBI:61977"/>
        <dbReference type="ChEBI" id="CHEBI:456216"/>
        <dbReference type="EC" id="2.7.11.1"/>
    </reaction>
</comment>
<proteinExistence type="inferred from homology"/>
<dbReference type="GO" id="GO:0005737">
    <property type="term" value="C:cytoplasm"/>
    <property type="evidence" value="ECO:0007669"/>
    <property type="project" value="UniProtKB-SubCell"/>
</dbReference>
<evidence type="ECO:0000313" key="19">
    <source>
        <dbReference type="EMBL" id="AOW04488.1"/>
    </source>
</evidence>
<evidence type="ECO:0000256" key="6">
    <source>
        <dbReference type="ARBA" id="ARBA00022553"/>
    </source>
</evidence>
<dbReference type="GO" id="GO:0005524">
    <property type="term" value="F:ATP binding"/>
    <property type="evidence" value="ECO:0007669"/>
    <property type="project" value="UniProtKB-UniRule"/>
</dbReference>
<protein>
    <recommendedName>
        <fullName evidence="3">non-specific serine/threonine protein kinase</fullName>
        <ecNumber evidence="3">2.7.11.1</ecNumber>
    </recommendedName>
</protein>
<evidence type="ECO:0000256" key="9">
    <source>
        <dbReference type="ARBA" id="ARBA00022777"/>
    </source>
</evidence>
<dbReference type="VEuPathDB" id="FungiDB:YALI1_D29279g"/>
<dbReference type="GO" id="GO:0106310">
    <property type="term" value="F:protein serine kinase activity"/>
    <property type="evidence" value="ECO:0007669"/>
    <property type="project" value="RHEA"/>
</dbReference>
<evidence type="ECO:0000259" key="18">
    <source>
        <dbReference type="PROSITE" id="PS50032"/>
    </source>
</evidence>
<dbReference type="InterPro" id="IPR017441">
    <property type="entry name" value="Protein_kinase_ATP_BS"/>
</dbReference>
<keyword evidence="10 15" id="KW-0067">ATP-binding</keyword>
<comment type="function">
    <text evidence="13">Serine/threonine protein kinase involved in the regulation of exocytosis. Induces phosphorylation of SEC9 and its release from the plasma membrane to the cytosol.</text>
</comment>
<dbReference type="InterPro" id="IPR000719">
    <property type="entry name" value="Prot_kinase_dom"/>
</dbReference>
<dbReference type="KEGG" id="yli:2910160"/>
<dbReference type="VEuPathDB" id="FungiDB:YALI0_D22770g"/>
<evidence type="ECO:0000256" key="11">
    <source>
        <dbReference type="ARBA" id="ARBA00047899"/>
    </source>
</evidence>
<evidence type="ECO:0000256" key="5">
    <source>
        <dbReference type="ARBA" id="ARBA00022527"/>
    </source>
</evidence>
<dbReference type="GO" id="GO:0004674">
    <property type="term" value="F:protein serine/threonine kinase activity"/>
    <property type="evidence" value="ECO:0007669"/>
    <property type="project" value="UniProtKB-KW"/>
</dbReference>
<comment type="subcellular location">
    <subcellularLocation>
        <location evidence="1">Cytoplasm</location>
    </subcellularLocation>
</comment>
<dbReference type="AlphaFoldDB" id="A0A1D8NFT5"/>
<evidence type="ECO:0000256" key="7">
    <source>
        <dbReference type="ARBA" id="ARBA00022679"/>
    </source>
</evidence>
<dbReference type="PANTHER" id="PTHR24346:SF82">
    <property type="entry name" value="KP78A-RELATED"/>
    <property type="match status" value="1"/>
</dbReference>
<feature type="compositionally biased region" description="Polar residues" evidence="16">
    <location>
        <begin position="677"/>
        <end position="694"/>
    </location>
</feature>
<feature type="region of interest" description="Disordered" evidence="16">
    <location>
        <begin position="422"/>
        <end position="741"/>
    </location>
</feature>
<dbReference type="PROSITE" id="PS50011">
    <property type="entry name" value="PROTEIN_KINASE_DOM"/>
    <property type="match status" value="1"/>
</dbReference>
<dbReference type="Gene3D" id="3.30.310.80">
    <property type="entry name" value="Kinase associated domain 1, KA1"/>
    <property type="match status" value="1"/>
</dbReference>
<evidence type="ECO:0000313" key="20">
    <source>
        <dbReference type="Proteomes" id="UP000182444"/>
    </source>
</evidence>
<keyword evidence="6" id="KW-0597">Phosphoprotein</keyword>
<organism evidence="19 20">
    <name type="scientific">Yarrowia lipolytica</name>
    <name type="common">Candida lipolytica</name>
    <dbReference type="NCBI Taxonomy" id="4952"/>
    <lineage>
        <taxon>Eukaryota</taxon>
        <taxon>Fungi</taxon>
        <taxon>Dikarya</taxon>
        <taxon>Ascomycota</taxon>
        <taxon>Saccharomycotina</taxon>
        <taxon>Dipodascomycetes</taxon>
        <taxon>Dipodascales</taxon>
        <taxon>Dipodascales incertae sedis</taxon>
        <taxon>Yarrowia</taxon>
    </lineage>
</organism>
<feature type="compositionally biased region" description="Polar residues" evidence="16">
    <location>
        <begin position="637"/>
        <end position="649"/>
    </location>
</feature>